<dbReference type="InterPro" id="IPR020094">
    <property type="entry name" value="TruA/RsuA/RluB/E/F_N"/>
</dbReference>
<feature type="domain" description="Pseudouridine synthase RsuA/RluA-like" evidence="3">
    <location>
        <begin position="68"/>
        <end position="205"/>
    </location>
</feature>
<dbReference type="RefSeq" id="XP_639281.1">
    <property type="nucleotide sequence ID" value="XM_634189.1"/>
</dbReference>
<dbReference type="OMA" id="CGKDYEV"/>
<feature type="compositionally biased region" description="Acidic residues" evidence="2">
    <location>
        <begin position="375"/>
        <end position="413"/>
    </location>
</feature>
<dbReference type="GO" id="GO:0009982">
    <property type="term" value="F:pseudouridine synthase activity"/>
    <property type="evidence" value="ECO:0007669"/>
    <property type="project" value="InterPro"/>
</dbReference>
<dbReference type="SUPFAM" id="SSF55120">
    <property type="entry name" value="Pseudouridine synthase"/>
    <property type="match status" value="1"/>
</dbReference>
<dbReference type="InterPro" id="IPR050343">
    <property type="entry name" value="RsuA_PseudoU_synthase"/>
</dbReference>
<dbReference type="VEuPathDB" id="AmoebaDB:DDB_G0282961"/>
<dbReference type="AlphaFoldDB" id="Q54RS0"/>
<dbReference type="eggNOG" id="ENOG502S4BY">
    <property type="taxonomic scope" value="Eukaryota"/>
</dbReference>
<dbReference type="InterPro" id="IPR036986">
    <property type="entry name" value="S4_RNA-bd_sf"/>
</dbReference>
<evidence type="ECO:0000259" key="3">
    <source>
        <dbReference type="Pfam" id="PF00849"/>
    </source>
</evidence>
<sequence length="571" mass="67415">MILKVGKKLRIERILSNLGVCERSRVPQFLRDKRVTVLGKKVTPATKANIKDIQIDGEPIENGETLHIAVHKPSGYICSTVNDHDHKIIYDILPKEFFKRKPTLSIAGRLDKWVTGLVVLSQDGKLVDRIISPKDDGCGKDYEVVLKDKLVGDEAEVFESGKIMLRGESTPCKPAKLQVLDKEKNKVKVTLYEGRYHQIRRMFASTENKAVEIHRTRIGPVELGDLGLGKWRHLTEQELKELYSIKIDDNSNKTDKKKVKLNSFLEKKKKLRGGVDENSFDENEEEEEEEDYEEEEEEEEEDDYEEESRYMDKIYDENGNIIRGITTTTTTTTTTEPNIAQIKNIKYKDKLKSLVESEDTESNRSNLFKNLNQVNEEEYEEYDEEEEEEEENDDEEEYDEEEEEEEEEEDEEEERRLKRESDPYAEIRKQFHDKFRSMIRNNDKDAEFDEETGYYIPKSQRETQHYEMSDKELKRLSLYDSDMKAIRKHEKEELELEEQQKQQALQPRKRKNKLKEEKEIFSENSNDYDDDENIVRVDSTPEKIKKYNNNLDKLKKYGKNLKNRKNSKNRK</sequence>
<name>Q54RS0_DICDI</name>
<dbReference type="GO" id="GO:0001522">
    <property type="term" value="P:pseudouridine synthesis"/>
    <property type="evidence" value="ECO:0007669"/>
    <property type="project" value="InterPro"/>
</dbReference>
<dbReference type="InterPro" id="IPR000748">
    <property type="entry name" value="PsdUridine_synth_RsuA/RluB/E/F"/>
</dbReference>
<evidence type="ECO:0000256" key="1">
    <source>
        <dbReference type="ARBA" id="ARBA00023235"/>
    </source>
</evidence>
<feature type="compositionally biased region" description="Basic and acidic residues" evidence="2">
    <location>
        <begin position="414"/>
        <end position="445"/>
    </location>
</feature>
<dbReference type="Gene3D" id="3.10.290.10">
    <property type="entry name" value="RNA-binding S4 domain"/>
    <property type="match status" value="1"/>
</dbReference>
<keyword evidence="1" id="KW-0413">Isomerase</keyword>
<feature type="compositionally biased region" description="Basic and acidic residues" evidence="2">
    <location>
        <begin position="459"/>
        <end position="469"/>
    </location>
</feature>
<reference evidence="4 5" key="1">
    <citation type="journal article" date="2005" name="Nature">
        <title>The genome of the social amoeba Dictyostelium discoideum.</title>
        <authorList>
            <consortium name="The Dictyostelium discoideum Sequencing Consortium"/>
            <person name="Eichinger L."/>
            <person name="Pachebat J.A."/>
            <person name="Glockner G."/>
            <person name="Rajandream M.A."/>
            <person name="Sucgang R."/>
            <person name="Berriman M."/>
            <person name="Song J."/>
            <person name="Olsen R."/>
            <person name="Szafranski K."/>
            <person name="Xu Q."/>
            <person name="Tunggal B."/>
            <person name="Kummerfeld S."/>
            <person name="Madera M."/>
            <person name="Konfortov B.A."/>
            <person name="Rivero F."/>
            <person name="Bankier A.T."/>
            <person name="Lehmann R."/>
            <person name="Hamlin N."/>
            <person name="Davies R."/>
            <person name="Gaudet P."/>
            <person name="Fey P."/>
            <person name="Pilcher K."/>
            <person name="Chen G."/>
            <person name="Saunders D."/>
            <person name="Sodergren E."/>
            <person name="Davis P."/>
            <person name="Kerhornou A."/>
            <person name="Nie X."/>
            <person name="Hall N."/>
            <person name="Anjard C."/>
            <person name="Hemphill L."/>
            <person name="Bason N."/>
            <person name="Farbrother P."/>
            <person name="Desany B."/>
            <person name="Just E."/>
            <person name="Morio T."/>
            <person name="Rost R."/>
            <person name="Churcher C."/>
            <person name="Cooper J."/>
            <person name="Haydock S."/>
            <person name="van Driessche N."/>
            <person name="Cronin A."/>
            <person name="Goodhead I."/>
            <person name="Muzny D."/>
            <person name="Mourier T."/>
            <person name="Pain A."/>
            <person name="Lu M."/>
            <person name="Harper D."/>
            <person name="Lindsay R."/>
            <person name="Hauser H."/>
            <person name="James K."/>
            <person name="Quiles M."/>
            <person name="Madan Babu M."/>
            <person name="Saito T."/>
            <person name="Buchrieser C."/>
            <person name="Wardroper A."/>
            <person name="Felder M."/>
            <person name="Thangavelu M."/>
            <person name="Johnson D."/>
            <person name="Knights A."/>
            <person name="Loulseged H."/>
            <person name="Mungall K."/>
            <person name="Oliver K."/>
            <person name="Price C."/>
            <person name="Quail M.A."/>
            <person name="Urushihara H."/>
            <person name="Hernandez J."/>
            <person name="Rabbinowitsch E."/>
            <person name="Steffen D."/>
            <person name="Sanders M."/>
            <person name="Ma J."/>
            <person name="Kohara Y."/>
            <person name="Sharp S."/>
            <person name="Simmonds M."/>
            <person name="Spiegler S."/>
            <person name="Tivey A."/>
            <person name="Sugano S."/>
            <person name="White B."/>
            <person name="Walker D."/>
            <person name="Woodward J."/>
            <person name="Winckler T."/>
            <person name="Tanaka Y."/>
            <person name="Shaulsky G."/>
            <person name="Schleicher M."/>
            <person name="Weinstock G."/>
            <person name="Rosenthal A."/>
            <person name="Cox E.C."/>
            <person name="Chisholm R.L."/>
            <person name="Gibbs R."/>
            <person name="Loomis W.F."/>
            <person name="Platzer M."/>
            <person name="Kay R.R."/>
            <person name="Williams J."/>
            <person name="Dear P.H."/>
            <person name="Noegel A.A."/>
            <person name="Barrell B."/>
            <person name="Kuspa A."/>
        </authorList>
    </citation>
    <scope>NUCLEOTIDE SEQUENCE [LARGE SCALE GENOMIC DNA]</scope>
    <source>
        <strain evidence="4 5">AX4</strain>
    </source>
</reference>
<dbReference type="HOGENOM" id="CLU_477716_0_0_1"/>
<protein>
    <recommendedName>
        <fullName evidence="3">Pseudouridine synthase RsuA/RluA-like domain-containing protein</fullName>
    </recommendedName>
</protein>
<dbReference type="CDD" id="cd02553">
    <property type="entry name" value="PseudoU_synth_RsuA"/>
    <property type="match status" value="1"/>
</dbReference>
<dbReference type="InterPro" id="IPR042092">
    <property type="entry name" value="PsdUridine_s_RsuA/RluB/E/F_cat"/>
</dbReference>
<evidence type="ECO:0000313" key="5">
    <source>
        <dbReference type="Proteomes" id="UP000002195"/>
    </source>
</evidence>
<feature type="region of interest" description="Disordered" evidence="2">
    <location>
        <begin position="273"/>
        <end position="308"/>
    </location>
</feature>
<dbReference type="STRING" id="44689.Q54RS0"/>
<dbReference type="SUPFAM" id="SSF55174">
    <property type="entry name" value="Alpha-L RNA-binding motif"/>
    <property type="match status" value="1"/>
</dbReference>
<dbReference type="InterPro" id="IPR006145">
    <property type="entry name" value="PsdUridine_synth_RsuA/RluA"/>
</dbReference>
<dbReference type="InterPro" id="IPR020103">
    <property type="entry name" value="PsdUridine_synth_cat_dom_sf"/>
</dbReference>
<dbReference type="PANTHER" id="PTHR47683">
    <property type="entry name" value="PSEUDOURIDINE SYNTHASE FAMILY PROTEIN-RELATED"/>
    <property type="match status" value="1"/>
</dbReference>
<gene>
    <name evidence="4" type="ORF">DDB_G0282961</name>
</gene>
<dbReference type="NCBIfam" id="TIGR00093">
    <property type="entry name" value="pseudouridine synthase"/>
    <property type="match status" value="1"/>
</dbReference>
<evidence type="ECO:0000313" key="4">
    <source>
        <dbReference type="EMBL" id="EAL65924.1"/>
    </source>
</evidence>
<feature type="region of interest" description="Disordered" evidence="2">
    <location>
        <begin position="493"/>
        <end position="571"/>
    </location>
</feature>
<dbReference type="KEGG" id="ddi:DDB_G0282961"/>
<keyword evidence="5" id="KW-1185">Reference proteome</keyword>
<dbReference type="SMR" id="Q54RS0"/>
<feature type="compositionally biased region" description="Polar residues" evidence="2">
    <location>
        <begin position="363"/>
        <end position="374"/>
    </location>
</feature>
<evidence type="ECO:0000256" key="2">
    <source>
        <dbReference type="SAM" id="MobiDB-lite"/>
    </source>
</evidence>
<dbReference type="Gene3D" id="3.30.70.1560">
    <property type="entry name" value="Alpha-L RNA-binding motif"/>
    <property type="match status" value="1"/>
</dbReference>
<accession>Q54RS0</accession>
<dbReference type="Pfam" id="PF00849">
    <property type="entry name" value="PseudoU_synth_2"/>
    <property type="match status" value="1"/>
</dbReference>
<dbReference type="Gene3D" id="3.30.70.580">
    <property type="entry name" value="Pseudouridine synthase I, catalytic domain, N-terminal subdomain"/>
    <property type="match status" value="1"/>
</dbReference>
<dbReference type="EMBL" id="AAFI02000049">
    <property type="protein sequence ID" value="EAL65924.1"/>
    <property type="molecule type" value="Genomic_DNA"/>
</dbReference>
<feature type="compositionally biased region" description="Basic and acidic residues" evidence="2">
    <location>
        <begin position="533"/>
        <end position="545"/>
    </location>
</feature>
<dbReference type="GO" id="GO:0003723">
    <property type="term" value="F:RNA binding"/>
    <property type="evidence" value="ECO:0007669"/>
    <property type="project" value="InterPro"/>
</dbReference>
<comment type="caution">
    <text evidence="4">The sequence shown here is derived from an EMBL/GenBank/DDBJ whole genome shotgun (WGS) entry which is preliminary data.</text>
</comment>
<dbReference type="PANTHER" id="PTHR47683:SF4">
    <property type="entry name" value="PSEUDOURIDINE SYNTHASE"/>
    <property type="match status" value="1"/>
</dbReference>
<dbReference type="FunCoup" id="Q54RS0">
    <property type="interactions" value="435"/>
</dbReference>
<organism evidence="4 5">
    <name type="scientific">Dictyostelium discoideum</name>
    <name type="common">Social amoeba</name>
    <dbReference type="NCBI Taxonomy" id="44689"/>
    <lineage>
        <taxon>Eukaryota</taxon>
        <taxon>Amoebozoa</taxon>
        <taxon>Evosea</taxon>
        <taxon>Eumycetozoa</taxon>
        <taxon>Dictyostelia</taxon>
        <taxon>Dictyosteliales</taxon>
        <taxon>Dictyosteliaceae</taxon>
        <taxon>Dictyostelium</taxon>
    </lineage>
</organism>
<feature type="compositionally biased region" description="Basic and acidic residues" evidence="2">
    <location>
        <begin position="346"/>
        <end position="355"/>
    </location>
</feature>
<dbReference type="GeneID" id="8623849"/>
<feature type="region of interest" description="Disordered" evidence="2">
    <location>
        <begin position="328"/>
        <end position="469"/>
    </location>
</feature>
<proteinExistence type="predicted"/>
<dbReference type="Proteomes" id="UP000002195">
    <property type="component" value="Unassembled WGS sequence"/>
</dbReference>
<dbReference type="dictyBase" id="DDB_G0282961"/>
<feature type="compositionally biased region" description="Basic residues" evidence="2">
    <location>
        <begin position="556"/>
        <end position="571"/>
    </location>
</feature>
<feature type="compositionally biased region" description="Acidic residues" evidence="2">
    <location>
        <begin position="278"/>
        <end position="306"/>
    </location>
</feature>
<dbReference type="PaxDb" id="44689-DDB0185286"/>
<dbReference type="InParanoid" id="Q54RS0"/>